<keyword evidence="2" id="KW-0812">Transmembrane</keyword>
<dbReference type="EMBL" id="LSRX01000613">
    <property type="protein sequence ID" value="OLP92626.1"/>
    <property type="molecule type" value="Genomic_DNA"/>
</dbReference>
<protein>
    <submittedName>
        <fullName evidence="3">Uncharacterized protein</fullName>
    </submittedName>
</protein>
<keyword evidence="4" id="KW-1185">Reference proteome</keyword>
<sequence length="481" mass="52194">MVCLLHVSGVVLQIYLIIFIHATLYTMKPESCINPSVHVSAAPVFVMECYTPESPEPKRSWDQRPSLPRRRPVTASSSSVVATRQPLPRLRLRAPLPRLKHLKASSLLRLKKLQARLRKAKGQKEPLPRLRGGHKLSRGIVDTLPDVPRGSHLVELTIQGRPIQLWDISEFSVPADQPMDTDDETPGDVNQGLHGIFPTRVLGRVSGDDTRSKGRLIPRALRHVPMKKRGSRKPSSTAPTAAASSGAKEKSSSSRQLPKKAKGSIRESLMASGALAQTGSASGRPHAPKLRAAKCKAASSGARGKNAAPPSSPATTAAEHRDAPDPETQRRIMNERCAELLEAQRAAFRRRIAQRGEAIKAATAKALAAPGLSVTEPTAVEAAEDADAAILADAGTDDTPVVAVQSNANEISGQSSLPSAYMKGHGPTFLAFLMCILGVSPEQAMHREAKRHGRLVKRERQEAWCYFILTPYWTAGEFYEE</sequence>
<evidence type="ECO:0000313" key="4">
    <source>
        <dbReference type="Proteomes" id="UP000186817"/>
    </source>
</evidence>
<feature type="region of interest" description="Disordered" evidence="1">
    <location>
        <begin position="204"/>
        <end position="264"/>
    </location>
</feature>
<gene>
    <name evidence="3" type="ORF">AK812_SmicGene25551</name>
</gene>
<accession>A0A1Q9DBP0</accession>
<keyword evidence="2" id="KW-1133">Transmembrane helix</keyword>
<evidence type="ECO:0000313" key="3">
    <source>
        <dbReference type="EMBL" id="OLP92626.1"/>
    </source>
</evidence>
<dbReference type="OrthoDB" id="440670at2759"/>
<keyword evidence="2" id="KW-0472">Membrane</keyword>
<proteinExistence type="predicted"/>
<evidence type="ECO:0000256" key="1">
    <source>
        <dbReference type="SAM" id="MobiDB-lite"/>
    </source>
</evidence>
<feature type="compositionally biased region" description="Low complexity" evidence="1">
    <location>
        <begin position="73"/>
        <end position="82"/>
    </location>
</feature>
<feature type="compositionally biased region" description="Low complexity" evidence="1">
    <location>
        <begin position="307"/>
        <end position="317"/>
    </location>
</feature>
<reference evidence="3 4" key="1">
    <citation type="submission" date="2016-02" db="EMBL/GenBank/DDBJ databases">
        <title>Genome analysis of coral dinoflagellate symbionts highlights evolutionary adaptations to a symbiotic lifestyle.</title>
        <authorList>
            <person name="Aranda M."/>
            <person name="Li Y."/>
            <person name="Liew Y.J."/>
            <person name="Baumgarten S."/>
            <person name="Simakov O."/>
            <person name="Wilson M."/>
            <person name="Piel J."/>
            <person name="Ashoor H."/>
            <person name="Bougouffa S."/>
            <person name="Bajic V.B."/>
            <person name="Ryu T."/>
            <person name="Ravasi T."/>
            <person name="Bayer T."/>
            <person name="Micklem G."/>
            <person name="Kim H."/>
            <person name="Bhak J."/>
            <person name="Lajeunesse T.C."/>
            <person name="Voolstra C.R."/>
        </authorList>
    </citation>
    <scope>NUCLEOTIDE SEQUENCE [LARGE SCALE GENOMIC DNA]</scope>
    <source>
        <strain evidence="3 4">CCMP2467</strain>
    </source>
</reference>
<organism evidence="3 4">
    <name type="scientific">Symbiodinium microadriaticum</name>
    <name type="common">Dinoflagellate</name>
    <name type="synonym">Zooxanthella microadriatica</name>
    <dbReference type="NCBI Taxonomy" id="2951"/>
    <lineage>
        <taxon>Eukaryota</taxon>
        <taxon>Sar</taxon>
        <taxon>Alveolata</taxon>
        <taxon>Dinophyceae</taxon>
        <taxon>Suessiales</taxon>
        <taxon>Symbiodiniaceae</taxon>
        <taxon>Symbiodinium</taxon>
    </lineage>
</organism>
<dbReference type="AlphaFoldDB" id="A0A1Q9DBP0"/>
<feature type="compositionally biased region" description="Low complexity" evidence="1">
    <location>
        <begin position="234"/>
        <end position="246"/>
    </location>
</feature>
<feature type="compositionally biased region" description="Basic residues" evidence="1">
    <location>
        <begin position="213"/>
        <end position="232"/>
    </location>
</feature>
<feature type="region of interest" description="Disordered" evidence="1">
    <location>
        <begin position="53"/>
        <end position="82"/>
    </location>
</feature>
<feature type="compositionally biased region" description="Basic and acidic residues" evidence="1">
    <location>
        <begin position="318"/>
        <end position="327"/>
    </location>
</feature>
<comment type="caution">
    <text evidence="3">The sequence shown here is derived from an EMBL/GenBank/DDBJ whole genome shotgun (WGS) entry which is preliminary data.</text>
</comment>
<feature type="transmembrane region" description="Helical" evidence="2">
    <location>
        <begin position="7"/>
        <end position="27"/>
    </location>
</feature>
<evidence type="ECO:0000256" key="2">
    <source>
        <dbReference type="SAM" id="Phobius"/>
    </source>
</evidence>
<feature type="region of interest" description="Disordered" evidence="1">
    <location>
        <begin position="276"/>
        <end position="327"/>
    </location>
</feature>
<name>A0A1Q9DBP0_SYMMI</name>
<dbReference type="Proteomes" id="UP000186817">
    <property type="component" value="Unassembled WGS sequence"/>
</dbReference>